<organism evidence="1 2">
    <name type="scientific">Suillus subaureus</name>
    <dbReference type="NCBI Taxonomy" id="48587"/>
    <lineage>
        <taxon>Eukaryota</taxon>
        <taxon>Fungi</taxon>
        <taxon>Dikarya</taxon>
        <taxon>Basidiomycota</taxon>
        <taxon>Agaricomycotina</taxon>
        <taxon>Agaricomycetes</taxon>
        <taxon>Agaricomycetidae</taxon>
        <taxon>Boletales</taxon>
        <taxon>Suillineae</taxon>
        <taxon>Suillaceae</taxon>
        <taxon>Suillus</taxon>
    </lineage>
</organism>
<sequence>MELSTSIQENQVQPTMSNTIPSGDYMIVNVGYPNRYVCMSENKDFAGHDVGQTIKVDIKDENQCLATFYDTATELYLGVDQTDAKVKGYTDPQVFQLYNARDGSFEIRVPNGDKMWVLEDGGDWTPITVQATAGSDGEYWRFVMGTPE</sequence>
<proteinExistence type="predicted"/>
<reference evidence="1" key="1">
    <citation type="journal article" date="2020" name="New Phytol.">
        <title>Comparative genomics reveals dynamic genome evolution in host specialist ectomycorrhizal fungi.</title>
        <authorList>
            <person name="Lofgren L.A."/>
            <person name="Nguyen N.H."/>
            <person name="Vilgalys R."/>
            <person name="Ruytinx J."/>
            <person name="Liao H.L."/>
            <person name="Branco S."/>
            <person name="Kuo A."/>
            <person name="LaButti K."/>
            <person name="Lipzen A."/>
            <person name="Andreopoulos W."/>
            <person name="Pangilinan J."/>
            <person name="Riley R."/>
            <person name="Hundley H."/>
            <person name="Na H."/>
            <person name="Barry K."/>
            <person name="Grigoriev I.V."/>
            <person name="Stajich J.E."/>
            <person name="Kennedy P.G."/>
        </authorList>
    </citation>
    <scope>NUCLEOTIDE SEQUENCE</scope>
    <source>
        <strain evidence="1">MN1</strain>
    </source>
</reference>
<keyword evidence="2" id="KW-1185">Reference proteome</keyword>
<name>A0A9P7JC31_9AGAM</name>
<gene>
    <name evidence="1" type="ORF">BJ212DRAFT_1578252</name>
</gene>
<evidence type="ECO:0000313" key="1">
    <source>
        <dbReference type="EMBL" id="KAG1813588.1"/>
    </source>
</evidence>
<dbReference type="AlphaFoldDB" id="A0A9P7JC31"/>
<dbReference type="Proteomes" id="UP000807769">
    <property type="component" value="Unassembled WGS sequence"/>
</dbReference>
<dbReference type="EMBL" id="JABBWG010000023">
    <property type="protein sequence ID" value="KAG1813588.1"/>
    <property type="molecule type" value="Genomic_DNA"/>
</dbReference>
<dbReference type="OrthoDB" id="2664199at2759"/>
<dbReference type="Gene3D" id="2.80.10.50">
    <property type="match status" value="1"/>
</dbReference>
<dbReference type="SUPFAM" id="SSF50370">
    <property type="entry name" value="Ricin B-like lectins"/>
    <property type="match status" value="1"/>
</dbReference>
<dbReference type="InterPro" id="IPR035992">
    <property type="entry name" value="Ricin_B-like_lectins"/>
</dbReference>
<accession>A0A9P7JC31</accession>
<dbReference type="RefSeq" id="XP_041191349.1">
    <property type="nucleotide sequence ID" value="XM_041342212.1"/>
</dbReference>
<evidence type="ECO:0000313" key="2">
    <source>
        <dbReference type="Proteomes" id="UP000807769"/>
    </source>
</evidence>
<comment type="caution">
    <text evidence="1">The sequence shown here is derived from an EMBL/GenBank/DDBJ whole genome shotgun (WGS) entry which is preliminary data.</text>
</comment>
<protein>
    <submittedName>
        <fullName evidence="1">Uncharacterized protein</fullName>
    </submittedName>
</protein>
<dbReference type="GeneID" id="64636228"/>